<feature type="non-terminal residue" evidence="9">
    <location>
        <position position="835"/>
    </location>
</feature>
<evidence type="ECO:0000256" key="7">
    <source>
        <dbReference type="SAM" id="MobiDB-lite"/>
    </source>
</evidence>
<evidence type="ECO:0000256" key="6">
    <source>
        <dbReference type="PROSITE-ProRule" id="PRU00201"/>
    </source>
</evidence>
<dbReference type="Pfam" id="PF00907">
    <property type="entry name" value="T-box"/>
    <property type="match status" value="1"/>
</dbReference>
<feature type="domain" description="T-box" evidence="8">
    <location>
        <begin position="18"/>
        <end position="57"/>
    </location>
</feature>
<feature type="compositionally biased region" description="Basic and acidic residues" evidence="7">
    <location>
        <begin position="311"/>
        <end position="326"/>
    </location>
</feature>
<dbReference type="PROSITE" id="PS50252">
    <property type="entry name" value="TBOX_3"/>
    <property type="match status" value="1"/>
</dbReference>
<keyword evidence="2" id="KW-0805">Transcription regulation</keyword>
<accession>A0A1A8FNY5</accession>
<feature type="compositionally biased region" description="Polar residues" evidence="7">
    <location>
        <begin position="700"/>
        <end position="723"/>
    </location>
</feature>
<feature type="compositionally biased region" description="Polar residues" evidence="7">
    <location>
        <begin position="805"/>
        <end position="829"/>
    </location>
</feature>
<feature type="compositionally biased region" description="Acidic residues" evidence="7">
    <location>
        <begin position="401"/>
        <end position="423"/>
    </location>
</feature>
<dbReference type="GO" id="GO:0001708">
    <property type="term" value="P:cell fate specification"/>
    <property type="evidence" value="ECO:0007669"/>
    <property type="project" value="TreeGrafter"/>
</dbReference>
<feature type="compositionally biased region" description="Polar residues" evidence="7">
    <location>
        <begin position="292"/>
        <end position="310"/>
    </location>
</feature>
<feature type="region of interest" description="Disordered" evidence="7">
    <location>
        <begin position="292"/>
        <end position="326"/>
    </location>
</feature>
<dbReference type="GO" id="GO:0045893">
    <property type="term" value="P:positive regulation of DNA-templated transcription"/>
    <property type="evidence" value="ECO:0007669"/>
    <property type="project" value="InterPro"/>
</dbReference>
<dbReference type="GO" id="GO:0000978">
    <property type="term" value="F:RNA polymerase II cis-regulatory region sequence-specific DNA binding"/>
    <property type="evidence" value="ECO:0007669"/>
    <property type="project" value="InterPro"/>
</dbReference>
<evidence type="ECO:0000256" key="3">
    <source>
        <dbReference type="ARBA" id="ARBA00023125"/>
    </source>
</evidence>
<feature type="compositionally biased region" description="Polar residues" evidence="7">
    <location>
        <begin position="739"/>
        <end position="753"/>
    </location>
</feature>
<dbReference type="InterPro" id="IPR008967">
    <property type="entry name" value="p53-like_TF_DNA-bd_sf"/>
</dbReference>
<dbReference type="PANTHER" id="PTHR11267">
    <property type="entry name" value="T-BOX PROTEIN-RELATED"/>
    <property type="match status" value="1"/>
</dbReference>
<dbReference type="EMBL" id="HAEB01013312">
    <property type="protein sequence ID" value="SBQ59839.1"/>
    <property type="molecule type" value="Transcribed_RNA"/>
</dbReference>
<gene>
    <name evidence="9" type="primary">CABZ01087946.1</name>
</gene>
<dbReference type="GO" id="GO:0000981">
    <property type="term" value="F:DNA-binding transcription factor activity, RNA polymerase II-specific"/>
    <property type="evidence" value="ECO:0007669"/>
    <property type="project" value="TreeGrafter"/>
</dbReference>
<evidence type="ECO:0000259" key="8">
    <source>
        <dbReference type="PROSITE" id="PS50252"/>
    </source>
</evidence>
<feature type="region of interest" description="Disordered" evidence="7">
    <location>
        <begin position="672"/>
        <end position="755"/>
    </location>
</feature>
<protein>
    <recommendedName>
        <fullName evidence="8">T-box domain-containing protein</fullName>
    </recommendedName>
</protein>
<feature type="region of interest" description="Disordered" evidence="7">
    <location>
        <begin position="800"/>
        <end position="835"/>
    </location>
</feature>
<dbReference type="Gene3D" id="2.60.40.820">
    <property type="entry name" value="Transcription factor, T-box"/>
    <property type="match status" value="1"/>
</dbReference>
<reference evidence="9" key="2">
    <citation type="submission" date="2016-06" db="EMBL/GenBank/DDBJ databases">
        <title>The genome of a short-lived fish provides insights into sex chromosome evolution and the genetic control of aging.</title>
        <authorList>
            <person name="Reichwald K."/>
            <person name="Felder M."/>
            <person name="Petzold A."/>
            <person name="Koch P."/>
            <person name="Groth M."/>
            <person name="Platzer M."/>
        </authorList>
    </citation>
    <scope>NUCLEOTIDE SEQUENCE</scope>
    <source>
        <tissue evidence="9">Brain</tissue>
    </source>
</reference>
<feature type="region of interest" description="Disordered" evidence="7">
    <location>
        <begin position="398"/>
        <end position="424"/>
    </location>
</feature>
<evidence type="ECO:0000313" key="9">
    <source>
        <dbReference type="EMBL" id="SBQ59839.1"/>
    </source>
</evidence>
<keyword evidence="4" id="KW-0804">Transcription</keyword>
<organism evidence="9">
    <name type="scientific">Nothobranchius korthausae</name>
    <dbReference type="NCBI Taxonomy" id="1143690"/>
    <lineage>
        <taxon>Eukaryota</taxon>
        <taxon>Metazoa</taxon>
        <taxon>Chordata</taxon>
        <taxon>Craniata</taxon>
        <taxon>Vertebrata</taxon>
        <taxon>Euteleostomi</taxon>
        <taxon>Actinopterygii</taxon>
        <taxon>Neopterygii</taxon>
        <taxon>Teleostei</taxon>
        <taxon>Neoteleostei</taxon>
        <taxon>Acanthomorphata</taxon>
        <taxon>Ovalentaria</taxon>
        <taxon>Atherinomorphae</taxon>
        <taxon>Cyprinodontiformes</taxon>
        <taxon>Nothobranchiidae</taxon>
        <taxon>Nothobranchius</taxon>
    </lineage>
</organism>
<reference evidence="9" key="1">
    <citation type="submission" date="2016-05" db="EMBL/GenBank/DDBJ databases">
        <authorList>
            <person name="Lavstsen T."/>
            <person name="Jespersen J.S."/>
        </authorList>
    </citation>
    <scope>NUCLEOTIDE SEQUENCE</scope>
    <source>
        <tissue evidence="9">Brain</tissue>
    </source>
</reference>
<sequence length="835" mass="92518">MGDHCPPTLTFKGVSVTLENNGIWMQFHQLGTEMILCKQGRRMFPYCRYRLSGLDPDRRITSPVVKTVPQSEVFVPTEACEINEETMDQSTTEQSASAPSPVEETKLVLKPIMSSCCGTGGQYVPCLRGKHALGELVLVEQPPEEISISGTPHTQRGLKKLPSLQLTDRGSIHCRKPECMFGCSCSETLTQMEQTVRPHQSSGAKKLWNRNIFDNDSEPLSIPQSAPFSPPPKAPKRSRPHLAPPMCEEDKDPVYRYLERKLTCARVREFRSKSPPQVTLGSDIHADVSKLDTTPQSSAQQKDTSSATTDQKAEEKPQQVKTFDETEAKKQIQINSLCEWKKDRRMVLDGLYKRLKQNRLHQQFCVGPYCISPVAKIVLQKPSGSIVTFRIQIGKASKDTDCEEDDDYESDGNAEAEEDEPLEESGTLYGVVPFLRGVVPAGVLKAKRKPALFRGSGLIQVNGKHYSFARLLLGRMGSLHPANRVAAHVTGRLHSETAQKKPGGQNPINAGSLFFPVVPPFNEPMPVELRPQIVQILVPAQQNLRDNSAVNEVATLQATSKKLDLIQEQLIQQQCAYVKKLSLMSGKSEAMIYNKLKEISERQKQLENKMKFKPIFSKLLQSKAALLQAAAPKELDQSLHQKSSTYASPPPRTELSKAAQDNVRMLLHLLHPSKSLQKDSGAENSPRPQILQEQKVAPQTPKTNQPGETRPSDQTSQLPSMSDESQEVEDPEKAKEQPASDNHLVSGSSNNANAKALVPNPVASLPLIRSKTGRIILPSSLRPIGHGFYTLVMMEPQVLQEEDQVSSSDQDLSKNSDTSSDLTDLNPSSFRCPLE</sequence>
<dbReference type="SUPFAM" id="SSF49417">
    <property type="entry name" value="p53-like transcription factors"/>
    <property type="match status" value="1"/>
</dbReference>
<keyword evidence="1" id="KW-0217">Developmental protein</keyword>
<dbReference type="GO" id="GO:0000785">
    <property type="term" value="C:chromatin"/>
    <property type="evidence" value="ECO:0007669"/>
    <property type="project" value="TreeGrafter"/>
</dbReference>
<dbReference type="InterPro" id="IPR046360">
    <property type="entry name" value="T-box_DNA-bd"/>
</dbReference>
<dbReference type="PANTHER" id="PTHR11267:SF104">
    <property type="entry name" value="T-BOX TRANSCRIPTION FACTOR TBX1"/>
    <property type="match status" value="1"/>
</dbReference>
<name>A0A1A8FNY5_9TELE</name>
<feature type="region of interest" description="Disordered" evidence="7">
    <location>
        <begin position="215"/>
        <end position="249"/>
    </location>
</feature>
<evidence type="ECO:0000256" key="2">
    <source>
        <dbReference type="ARBA" id="ARBA00023015"/>
    </source>
</evidence>
<proteinExistence type="predicted"/>
<dbReference type="InterPro" id="IPR036960">
    <property type="entry name" value="T-box_sf"/>
</dbReference>
<dbReference type="AlphaFoldDB" id="A0A1A8FNY5"/>
<dbReference type="InterPro" id="IPR001699">
    <property type="entry name" value="TF_T-box"/>
</dbReference>
<evidence type="ECO:0000256" key="4">
    <source>
        <dbReference type="ARBA" id="ARBA00023163"/>
    </source>
</evidence>
<comment type="subcellular location">
    <subcellularLocation>
        <location evidence="6">Nucleus</location>
    </subcellularLocation>
</comment>
<dbReference type="SMART" id="SM00425">
    <property type="entry name" value="TBOX"/>
    <property type="match status" value="1"/>
</dbReference>
<evidence type="ECO:0000256" key="1">
    <source>
        <dbReference type="ARBA" id="ARBA00022473"/>
    </source>
</evidence>
<keyword evidence="3 6" id="KW-0238">DNA-binding</keyword>
<dbReference type="GO" id="GO:0005634">
    <property type="term" value="C:nucleus"/>
    <property type="evidence" value="ECO:0007669"/>
    <property type="project" value="UniProtKB-SubCell"/>
</dbReference>
<comment type="caution">
    <text evidence="6">Lacks conserved residue(s) required for the propagation of feature annotation.</text>
</comment>
<evidence type="ECO:0000256" key="5">
    <source>
        <dbReference type="ARBA" id="ARBA00023242"/>
    </source>
</evidence>
<keyword evidence="5 6" id="KW-0539">Nucleus</keyword>